<protein>
    <submittedName>
        <fullName evidence="8">RNA polymerase ECF sigma factor</fullName>
    </submittedName>
</protein>
<dbReference type="AlphaFoldDB" id="G2G6H5"/>
<dbReference type="OrthoDB" id="3777963at2"/>
<dbReference type="PANTHER" id="PTHR43133">
    <property type="entry name" value="RNA POLYMERASE ECF-TYPE SIGMA FACTO"/>
    <property type="match status" value="1"/>
</dbReference>
<evidence type="ECO:0000256" key="4">
    <source>
        <dbReference type="ARBA" id="ARBA00023125"/>
    </source>
</evidence>
<keyword evidence="2" id="KW-0805">Transcription regulation</keyword>
<evidence type="ECO:0000256" key="2">
    <source>
        <dbReference type="ARBA" id="ARBA00023015"/>
    </source>
</evidence>
<evidence type="ECO:0000313" key="8">
    <source>
        <dbReference type="EMBL" id="EGX60866.1"/>
    </source>
</evidence>
<dbReference type="PATRIC" id="fig|700597.3.peg.1048"/>
<dbReference type="GO" id="GO:0006352">
    <property type="term" value="P:DNA-templated transcription initiation"/>
    <property type="evidence" value="ECO:0007669"/>
    <property type="project" value="InterPro"/>
</dbReference>
<dbReference type="InterPro" id="IPR013324">
    <property type="entry name" value="RNA_pol_sigma_r3/r4-like"/>
</dbReference>
<sequence>MKRSRDEAASELFAALYPRLAGWCRRLVDDDGTAHEIASEAFTRLWARWSRVEEPRGFLYVTAANLVRDHWRRTERERRAMRRVTHEAAVGAHPEQADPSVRMLVQSLPERLRVPILLHYYADMPIREVSALTGRKEGTVKADLHAARELLRVHLRRSLDHTP</sequence>
<reference evidence="8 9" key="1">
    <citation type="submission" date="2011-08" db="EMBL/GenBank/DDBJ databases">
        <authorList>
            <person name="Lin Y."/>
            <person name="Hao X."/>
            <person name="Johnstone L."/>
            <person name="Miller S.J."/>
            <person name="Wei G."/>
            <person name="Rensing C."/>
        </authorList>
    </citation>
    <scope>NUCLEOTIDE SEQUENCE [LARGE SCALE GENOMIC DNA]</scope>
    <source>
        <strain evidence="8 9">K42</strain>
    </source>
</reference>
<dbReference type="Pfam" id="PF04542">
    <property type="entry name" value="Sigma70_r2"/>
    <property type="match status" value="1"/>
</dbReference>
<dbReference type="Pfam" id="PF08281">
    <property type="entry name" value="Sigma70_r4_2"/>
    <property type="match status" value="1"/>
</dbReference>
<dbReference type="InterPro" id="IPR007627">
    <property type="entry name" value="RNA_pol_sigma70_r2"/>
</dbReference>
<dbReference type="Gene3D" id="1.10.10.10">
    <property type="entry name" value="Winged helix-like DNA-binding domain superfamily/Winged helix DNA-binding domain"/>
    <property type="match status" value="1"/>
</dbReference>
<dbReference type="GO" id="GO:0003677">
    <property type="term" value="F:DNA binding"/>
    <property type="evidence" value="ECO:0007669"/>
    <property type="project" value="UniProtKB-KW"/>
</dbReference>
<comment type="similarity">
    <text evidence="1">Belongs to the sigma-70 factor family. ECF subfamily.</text>
</comment>
<dbReference type="InterPro" id="IPR014284">
    <property type="entry name" value="RNA_pol_sigma-70_dom"/>
</dbReference>
<dbReference type="InterPro" id="IPR013325">
    <property type="entry name" value="RNA_pol_sigma_r2"/>
</dbReference>
<organism evidence="8 9">
    <name type="scientific">Streptomyces zinciresistens K42</name>
    <dbReference type="NCBI Taxonomy" id="700597"/>
    <lineage>
        <taxon>Bacteria</taxon>
        <taxon>Bacillati</taxon>
        <taxon>Actinomycetota</taxon>
        <taxon>Actinomycetes</taxon>
        <taxon>Kitasatosporales</taxon>
        <taxon>Streptomycetaceae</taxon>
        <taxon>Streptomyces</taxon>
    </lineage>
</organism>
<feature type="domain" description="RNA polymerase sigma-70 region 2" evidence="6">
    <location>
        <begin position="12"/>
        <end position="76"/>
    </location>
</feature>
<dbReference type="EMBL" id="AGBF01000009">
    <property type="protein sequence ID" value="EGX60866.1"/>
    <property type="molecule type" value="Genomic_DNA"/>
</dbReference>
<dbReference type="RefSeq" id="WP_007492170.1">
    <property type="nucleotide sequence ID" value="NZ_AGBF01000009.1"/>
</dbReference>
<dbReference type="InterPro" id="IPR039425">
    <property type="entry name" value="RNA_pol_sigma-70-like"/>
</dbReference>
<gene>
    <name evidence="8" type="ORF">SZN_05412</name>
</gene>
<name>G2G6H5_9ACTN</name>
<comment type="caution">
    <text evidence="8">The sequence shown here is derived from an EMBL/GenBank/DDBJ whole genome shotgun (WGS) entry which is preliminary data.</text>
</comment>
<dbReference type="NCBIfam" id="TIGR02937">
    <property type="entry name" value="sigma70-ECF"/>
    <property type="match status" value="1"/>
</dbReference>
<keyword evidence="3" id="KW-0731">Sigma factor</keyword>
<keyword evidence="4" id="KW-0238">DNA-binding</keyword>
<evidence type="ECO:0000259" key="6">
    <source>
        <dbReference type="Pfam" id="PF04542"/>
    </source>
</evidence>
<dbReference type="Proteomes" id="UP000004217">
    <property type="component" value="Unassembled WGS sequence"/>
</dbReference>
<dbReference type="SUPFAM" id="SSF88946">
    <property type="entry name" value="Sigma2 domain of RNA polymerase sigma factors"/>
    <property type="match status" value="1"/>
</dbReference>
<keyword evidence="5" id="KW-0804">Transcription</keyword>
<evidence type="ECO:0000256" key="3">
    <source>
        <dbReference type="ARBA" id="ARBA00023082"/>
    </source>
</evidence>
<proteinExistence type="inferred from homology"/>
<keyword evidence="9" id="KW-1185">Reference proteome</keyword>
<evidence type="ECO:0000313" key="9">
    <source>
        <dbReference type="Proteomes" id="UP000004217"/>
    </source>
</evidence>
<evidence type="ECO:0000256" key="1">
    <source>
        <dbReference type="ARBA" id="ARBA00010641"/>
    </source>
</evidence>
<feature type="domain" description="RNA polymerase sigma factor 70 region 4 type 2" evidence="7">
    <location>
        <begin position="101"/>
        <end position="151"/>
    </location>
</feature>
<dbReference type="Gene3D" id="1.10.1740.10">
    <property type="match status" value="1"/>
</dbReference>
<evidence type="ECO:0000256" key="5">
    <source>
        <dbReference type="ARBA" id="ARBA00023163"/>
    </source>
</evidence>
<dbReference type="InterPro" id="IPR036388">
    <property type="entry name" value="WH-like_DNA-bd_sf"/>
</dbReference>
<dbReference type="SUPFAM" id="SSF88659">
    <property type="entry name" value="Sigma3 and sigma4 domains of RNA polymerase sigma factors"/>
    <property type="match status" value="1"/>
</dbReference>
<evidence type="ECO:0000259" key="7">
    <source>
        <dbReference type="Pfam" id="PF08281"/>
    </source>
</evidence>
<dbReference type="InterPro" id="IPR013249">
    <property type="entry name" value="RNA_pol_sigma70_r4_t2"/>
</dbReference>
<dbReference type="PANTHER" id="PTHR43133:SF8">
    <property type="entry name" value="RNA POLYMERASE SIGMA FACTOR HI_1459-RELATED"/>
    <property type="match status" value="1"/>
</dbReference>
<dbReference type="GO" id="GO:0016987">
    <property type="term" value="F:sigma factor activity"/>
    <property type="evidence" value="ECO:0007669"/>
    <property type="project" value="UniProtKB-KW"/>
</dbReference>
<accession>G2G6H5</accession>